<dbReference type="GO" id="GO:1904491">
    <property type="term" value="P:protein localization to ciliary transition zone"/>
    <property type="evidence" value="ECO:0007669"/>
    <property type="project" value="TreeGrafter"/>
</dbReference>
<dbReference type="InterPro" id="IPR040354">
    <property type="entry name" value="TCTN1-3"/>
</dbReference>
<evidence type="ECO:0000256" key="1">
    <source>
        <dbReference type="ARBA" id="ARBA00007633"/>
    </source>
</evidence>
<dbReference type="GO" id="GO:0060271">
    <property type="term" value="P:cilium assembly"/>
    <property type="evidence" value="ECO:0007669"/>
    <property type="project" value="TreeGrafter"/>
</dbReference>
<dbReference type="PANTHER" id="PTHR14611">
    <property type="entry name" value="TECTONIC FAMILY MEMBER"/>
    <property type="match status" value="1"/>
</dbReference>
<keyword evidence="11" id="KW-1185">Reference proteome</keyword>
<evidence type="ECO:0000256" key="4">
    <source>
        <dbReference type="ARBA" id="ARBA00022794"/>
    </source>
</evidence>
<feature type="signal peptide" evidence="7">
    <location>
        <begin position="1"/>
        <end position="20"/>
    </location>
</feature>
<dbReference type="AlphaFoldDB" id="A0A6A5E643"/>
<proteinExistence type="inferred from homology"/>
<dbReference type="Pfam" id="PF25752">
    <property type="entry name" value="DUF1619_N"/>
    <property type="match status" value="1"/>
</dbReference>
<gene>
    <name evidence="10" type="ORF">PFLUV_G00120220</name>
</gene>
<name>A0A6A5E643_PERFL</name>
<feature type="compositionally biased region" description="Pro residues" evidence="6">
    <location>
        <begin position="58"/>
        <end position="72"/>
    </location>
</feature>
<reference evidence="10 11" key="1">
    <citation type="submission" date="2019-06" db="EMBL/GenBank/DDBJ databases">
        <title>A chromosome-scale genome assembly of the European perch, Perca fluviatilis.</title>
        <authorList>
            <person name="Roques C."/>
            <person name="Zahm M."/>
            <person name="Cabau C."/>
            <person name="Klopp C."/>
            <person name="Bouchez O."/>
            <person name="Donnadieu C."/>
            <person name="Kuhl H."/>
            <person name="Gislard M."/>
            <person name="Guendouz S."/>
            <person name="Journot L."/>
            <person name="Haffray P."/>
            <person name="Bestin A."/>
            <person name="Morvezen R."/>
            <person name="Feron R."/>
            <person name="Wen M."/>
            <person name="Jouanno E."/>
            <person name="Herpin A."/>
            <person name="Schartl M."/>
            <person name="Postlethwait J."/>
            <person name="Schaerlinger B."/>
            <person name="Chardard D."/>
            <person name="Lecocq T."/>
            <person name="Poncet C."/>
            <person name="Jaffrelo L."/>
            <person name="Lampietro C."/>
            <person name="Guiguen Y."/>
        </authorList>
    </citation>
    <scope>NUCLEOTIDE SEQUENCE [LARGE SCALE GENOMIC DNA]</scope>
    <source>
        <tissue evidence="10">Blood</tissue>
    </source>
</reference>
<accession>A0A6A5E643</accession>
<keyword evidence="4" id="KW-0970">Cilium biogenesis/degradation</keyword>
<feature type="region of interest" description="Disordered" evidence="6">
    <location>
        <begin position="43"/>
        <end position="75"/>
    </location>
</feature>
<comment type="similarity">
    <text evidence="1">Belongs to the tectonic family.</text>
</comment>
<comment type="caution">
    <text evidence="10">The sequence shown here is derived from an EMBL/GenBank/DDBJ whole genome shotgun (WGS) entry which is preliminary data.</text>
</comment>
<keyword evidence="5" id="KW-0325">Glycoprotein</keyword>
<dbReference type="Proteomes" id="UP000465112">
    <property type="component" value="Chromosome 10"/>
</dbReference>
<dbReference type="InterPro" id="IPR057724">
    <property type="entry name" value="TCTN1-3_N"/>
</dbReference>
<dbReference type="InterPro" id="IPR011677">
    <property type="entry name" value="TCTN1-3_dom"/>
</dbReference>
<sequence length="588" mass="62513">MAVSAAVLCLLLSFTAVTTSENTTSYNFNTTFGDWEYNASDNDATQPTQFYPTAPTAPRAPSPSGVEPPEPGLPESGQLLSPVTDVGRLCPCDEHQDACDINCCCDPACTDEVALFTGCSVDTVSGTKQLCSRDVASYSLASTTDGYSELQSSVRKETNSDIFCIQSQNRIDGFSHPAPALPTASSFDSLFKEFTVFVFGSEKNTAELPASSGYQFGDVMLTAGRSGQRAMFWLPAAGLTADCVDTSPAAFLKDRSGRCARRVVLERDCSSLPALSMDTYTSIQLCAGKNKDAAVVPVEVSSVVLQSVDGTQTELADSGGEKLRPVLLKPSLCAHVVLQVAYVIKYDPAGEVVNATVSLVLGFVRAAALSLEQEFQITFAQEGGEDVAVHYSGNPAVVTGIARSVGRTDTLSLLQSAQDQDCLQGPHQRSPVLFGVDSVSGCTLRLEDAANCSLVSQLLLDVLRGPKQAQYVASFGNSPLDYPLDWVPIKNNFNPGEAQSCSLPLSLHLEIEWTKYGSLVNPQAQIVSIKEVIQTNTTSLDMLSGGSSILSVRSSVAFVPVSAAALPGSRATPTINARLPFDFFFPFV</sequence>
<dbReference type="Pfam" id="PF07773">
    <property type="entry name" value="TCTN_DUF1619"/>
    <property type="match status" value="2"/>
</dbReference>
<evidence type="ECO:0000256" key="2">
    <source>
        <dbReference type="ARBA" id="ARBA00011495"/>
    </source>
</evidence>
<evidence type="ECO:0000259" key="9">
    <source>
        <dbReference type="Pfam" id="PF25752"/>
    </source>
</evidence>
<evidence type="ECO:0000313" key="10">
    <source>
        <dbReference type="EMBL" id="KAF1384437.1"/>
    </source>
</evidence>
<dbReference type="EMBL" id="VHII01000010">
    <property type="protein sequence ID" value="KAF1384437.1"/>
    <property type="molecule type" value="Genomic_DNA"/>
</dbReference>
<protein>
    <submittedName>
        <fullName evidence="10">Uncharacterized protein</fullName>
    </submittedName>
</protein>
<evidence type="ECO:0000313" key="11">
    <source>
        <dbReference type="Proteomes" id="UP000465112"/>
    </source>
</evidence>
<organism evidence="10 11">
    <name type="scientific">Perca fluviatilis</name>
    <name type="common">European perch</name>
    <dbReference type="NCBI Taxonomy" id="8168"/>
    <lineage>
        <taxon>Eukaryota</taxon>
        <taxon>Metazoa</taxon>
        <taxon>Chordata</taxon>
        <taxon>Craniata</taxon>
        <taxon>Vertebrata</taxon>
        <taxon>Euteleostomi</taxon>
        <taxon>Actinopterygii</taxon>
        <taxon>Neopterygii</taxon>
        <taxon>Teleostei</taxon>
        <taxon>Neoteleostei</taxon>
        <taxon>Acanthomorphata</taxon>
        <taxon>Eupercaria</taxon>
        <taxon>Perciformes</taxon>
        <taxon>Percoidei</taxon>
        <taxon>Percidae</taxon>
        <taxon>Percinae</taxon>
        <taxon>Perca</taxon>
    </lineage>
</organism>
<keyword evidence="3 7" id="KW-0732">Signal</keyword>
<evidence type="ECO:0000256" key="6">
    <source>
        <dbReference type="SAM" id="MobiDB-lite"/>
    </source>
</evidence>
<evidence type="ECO:0000256" key="5">
    <source>
        <dbReference type="ARBA" id="ARBA00023180"/>
    </source>
</evidence>
<feature type="domain" description="Tectonic-1-3" evidence="8">
    <location>
        <begin position="407"/>
        <end position="559"/>
    </location>
</feature>
<feature type="domain" description="Tectonic-1-3 N-terminal" evidence="9">
    <location>
        <begin position="83"/>
        <end position="175"/>
    </location>
</feature>
<evidence type="ECO:0000259" key="8">
    <source>
        <dbReference type="Pfam" id="PF07773"/>
    </source>
</evidence>
<dbReference type="GO" id="GO:0036038">
    <property type="term" value="C:MKS complex"/>
    <property type="evidence" value="ECO:0007669"/>
    <property type="project" value="TreeGrafter"/>
</dbReference>
<comment type="subunit">
    <text evidence="2">Part of the tectonic-like complex (also named B9 complex).</text>
</comment>
<feature type="chain" id="PRO_5025439590" evidence="7">
    <location>
        <begin position="21"/>
        <end position="588"/>
    </location>
</feature>
<evidence type="ECO:0000256" key="7">
    <source>
        <dbReference type="SAM" id="SignalP"/>
    </source>
</evidence>
<dbReference type="PANTHER" id="PTHR14611:SF1">
    <property type="entry name" value="TECTONIC-1"/>
    <property type="match status" value="1"/>
</dbReference>
<evidence type="ECO:0000256" key="3">
    <source>
        <dbReference type="ARBA" id="ARBA00022729"/>
    </source>
</evidence>
<feature type="domain" description="Tectonic-1-3" evidence="8">
    <location>
        <begin position="211"/>
        <end position="381"/>
    </location>
</feature>